<accession>A0ABP4ALJ1</accession>
<keyword evidence="3" id="KW-0731">Sigma factor</keyword>
<dbReference type="InterPro" id="IPR013325">
    <property type="entry name" value="RNA_pol_sigma_r2"/>
</dbReference>
<dbReference type="Pfam" id="PF04542">
    <property type="entry name" value="Sigma70_r2"/>
    <property type="match status" value="1"/>
</dbReference>
<dbReference type="InterPro" id="IPR007627">
    <property type="entry name" value="RNA_pol_sigma70_r2"/>
</dbReference>
<sequence length="168" mass="18801">MTFDEWARVGLPKLLRFATVLCGSGDLAGDVVQDVAIKAHRHWDRVAAADVPDAYLRRMVVNEYLSWRRKWSRIVPRPEIFATETVADHAVQQADRDELITELAKLPRRQRAVLVLRYFDGMSDAEIAETLGCSASNVRAHASRALAALRIELAAPKSFQNTGVTHAH</sequence>
<dbReference type="RefSeq" id="WP_343968667.1">
    <property type="nucleotide sequence ID" value="NZ_BAAAHK010000006.1"/>
</dbReference>
<keyword evidence="9" id="KW-1185">Reference proteome</keyword>
<evidence type="ECO:0000256" key="4">
    <source>
        <dbReference type="ARBA" id="ARBA00023125"/>
    </source>
</evidence>
<dbReference type="PANTHER" id="PTHR43133">
    <property type="entry name" value="RNA POLYMERASE ECF-TYPE SIGMA FACTO"/>
    <property type="match status" value="1"/>
</dbReference>
<dbReference type="Gene3D" id="1.10.1740.10">
    <property type="match status" value="1"/>
</dbReference>
<dbReference type="NCBIfam" id="TIGR02937">
    <property type="entry name" value="sigma70-ECF"/>
    <property type="match status" value="1"/>
</dbReference>
<proteinExistence type="inferred from homology"/>
<feature type="domain" description="RNA polymerase sigma factor 70 region 4 type 2" evidence="7">
    <location>
        <begin position="97"/>
        <end position="149"/>
    </location>
</feature>
<comment type="similarity">
    <text evidence="1">Belongs to the sigma-70 factor family. ECF subfamily.</text>
</comment>
<keyword evidence="4" id="KW-0238">DNA-binding</keyword>
<dbReference type="PANTHER" id="PTHR43133:SF50">
    <property type="entry name" value="ECF RNA POLYMERASE SIGMA FACTOR SIGM"/>
    <property type="match status" value="1"/>
</dbReference>
<keyword evidence="5" id="KW-0804">Transcription</keyword>
<dbReference type="InterPro" id="IPR013249">
    <property type="entry name" value="RNA_pol_sigma70_r4_t2"/>
</dbReference>
<evidence type="ECO:0000313" key="8">
    <source>
        <dbReference type="EMBL" id="GAA0938396.1"/>
    </source>
</evidence>
<evidence type="ECO:0000256" key="5">
    <source>
        <dbReference type="ARBA" id="ARBA00023163"/>
    </source>
</evidence>
<dbReference type="SUPFAM" id="SSF88659">
    <property type="entry name" value="Sigma3 and sigma4 domains of RNA polymerase sigma factors"/>
    <property type="match status" value="1"/>
</dbReference>
<protein>
    <submittedName>
        <fullName evidence="8">SigE family RNA polymerase sigma factor</fullName>
    </submittedName>
</protein>
<comment type="caution">
    <text evidence="8">The sequence shown here is derived from an EMBL/GenBank/DDBJ whole genome shotgun (WGS) entry which is preliminary data.</text>
</comment>
<feature type="domain" description="RNA polymerase sigma-70 region 2" evidence="6">
    <location>
        <begin position="11"/>
        <end position="72"/>
    </location>
</feature>
<dbReference type="Gene3D" id="1.10.10.10">
    <property type="entry name" value="Winged helix-like DNA-binding domain superfamily/Winged helix DNA-binding domain"/>
    <property type="match status" value="1"/>
</dbReference>
<dbReference type="InterPro" id="IPR013324">
    <property type="entry name" value="RNA_pol_sigma_r3/r4-like"/>
</dbReference>
<dbReference type="CDD" id="cd06171">
    <property type="entry name" value="Sigma70_r4"/>
    <property type="match status" value="1"/>
</dbReference>
<evidence type="ECO:0000259" key="7">
    <source>
        <dbReference type="Pfam" id="PF08281"/>
    </source>
</evidence>
<dbReference type="SUPFAM" id="SSF88946">
    <property type="entry name" value="Sigma2 domain of RNA polymerase sigma factors"/>
    <property type="match status" value="1"/>
</dbReference>
<evidence type="ECO:0000256" key="2">
    <source>
        <dbReference type="ARBA" id="ARBA00023015"/>
    </source>
</evidence>
<dbReference type="InterPro" id="IPR036388">
    <property type="entry name" value="WH-like_DNA-bd_sf"/>
</dbReference>
<dbReference type="InterPro" id="IPR039425">
    <property type="entry name" value="RNA_pol_sigma-70-like"/>
</dbReference>
<evidence type="ECO:0000259" key="6">
    <source>
        <dbReference type="Pfam" id="PF04542"/>
    </source>
</evidence>
<evidence type="ECO:0000256" key="3">
    <source>
        <dbReference type="ARBA" id="ARBA00023082"/>
    </source>
</evidence>
<gene>
    <name evidence="8" type="ORF">GCM10009554_27350</name>
</gene>
<organism evidence="8 9">
    <name type="scientific">Kribbella koreensis</name>
    <dbReference type="NCBI Taxonomy" id="57909"/>
    <lineage>
        <taxon>Bacteria</taxon>
        <taxon>Bacillati</taxon>
        <taxon>Actinomycetota</taxon>
        <taxon>Actinomycetes</taxon>
        <taxon>Propionibacteriales</taxon>
        <taxon>Kribbellaceae</taxon>
        <taxon>Kribbella</taxon>
    </lineage>
</organism>
<reference evidence="9" key="1">
    <citation type="journal article" date="2019" name="Int. J. Syst. Evol. Microbiol.">
        <title>The Global Catalogue of Microorganisms (GCM) 10K type strain sequencing project: providing services to taxonomists for standard genome sequencing and annotation.</title>
        <authorList>
            <consortium name="The Broad Institute Genomics Platform"/>
            <consortium name="The Broad Institute Genome Sequencing Center for Infectious Disease"/>
            <person name="Wu L."/>
            <person name="Ma J."/>
        </authorList>
    </citation>
    <scope>NUCLEOTIDE SEQUENCE [LARGE SCALE GENOMIC DNA]</scope>
    <source>
        <strain evidence="9">JCM 10977</strain>
    </source>
</reference>
<dbReference type="Proteomes" id="UP001500542">
    <property type="component" value="Unassembled WGS sequence"/>
</dbReference>
<dbReference type="EMBL" id="BAAAHK010000006">
    <property type="protein sequence ID" value="GAA0938396.1"/>
    <property type="molecule type" value="Genomic_DNA"/>
</dbReference>
<dbReference type="InterPro" id="IPR014284">
    <property type="entry name" value="RNA_pol_sigma-70_dom"/>
</dbReference>
<evidence type="ECO:0000256" key="1">
    <source>
        <dbReference type="ARBA" id="ARBA00010641"/>
    </source>
</evidence>
<keyword evidence="2" id="KW-0805">Transcription regulation</keyword>
<evidence type="ECO:0000313" key="9">
    <source>
        <dbReference type="Proteomes" id="UP001500542"/>
    </source>
</evidence>
<name>A0ABP4ALJ1_9ACTN</name>
<dbReference type="Pfam" id="PF08281">
    <property type="entry name" value="Sigma70_r4_2"/>
    <property type="match status" value="1"/>
</dbReference>
<dbReference type="InterPro" id="IPR014325">
    <property type="entry name" value="RNA_pol_sigma-E_actinobac"/>
</dbReference>
<dbReference type="NCBIfam" id="TIGR02983">
    <property type="entry name" value="SigE-fam_strep"/>
    <property type="match status" value="1"/>
</dbReference>